<protein>
    <recommendedName>
        <fullName evidence="4">40S ribosomal protein S12</fullName>
    </recommendedName>
</protein>
<dbReference type="EMBL" id="KC465336">
    <property type="protein sequence ID" value="AGH70196.1"/>
    <property type="molecule type" value="mRNA"/>
</dbReference>
<dbReference type="Gene3D" id="3.30.1330.30">
    <property type="match status" value="1"/>
</dbReference>
<dbReference type="PANTHER" id="PTHR11843">
    <property type="entry name" value="40S RIBOSOMAL PROTEIN S12"/>
    <property type="match status" value="1"/>
</dbReference>
<evidence type="ECO:0000256" key="3">
    <source>
        <dbReference type="ARBA" id="ARBA00023274"/>
    </source>
</evidence>
<evidence type="ECO:0000256" key="1">
    <source>
        <dbReference type="ARBA" id="ARBA00005824"/>
    </source>
</evidence>
<name>M4TPG4_9METZ</name>
<accession>M4TPG4</accession>
<dbReference type="GO" id="GO:0006412">
    <property type="term" value="P:translation"/>
    <property type="evidence" value="ECO:0007669"/>
    <property type="project" value="InterPro"/>
</dbReference>
<keyword evidence="2 4" id="KW-0689">Ribosomal protein</keyword>
<evidence type="ECO:0000256" key="2">
    <source>
        <dbReference type="ARBA" id="ARBA00022980"/>
    </source>
</evidence>
<evidence type="ECO:0000259" key="6">
    <source>
        <dbReference type="Pfam" id="PF01248"/>
    </source>
</evidence>
<proteinExistence type="evidence at transcript level"/>
<dbReference type="InterPro" id="IPR029064">
    <property type="entry name" value="Ribosomal_eL30-like_sf"/>
</dbReference>
<gene>
    <name evidence="7" type="primary">Rps12</name>
</gene>
<feature type="region of interest" description="Disordered" evidence="5">
    <location>
        <begin position="1"/>
        <end position="20"/>
    </location>
</feature>
<dbReference type="Pfam" id="PF01248">
    <property type="entry name" value="Ribosomal_L7Ae"/>
    <property type="match status" value="1"/>
</dbReference>
<evidence type="ECO:0000256" key="4">
    <source>
        <dbReference type="RuleBase" id="RU000670"/>
    </source>
</evidence>
<reference evidence="7" key="1">
    <citation type="journal article" date="2013" name="Mol. Phylogenet. Evol.">
        <title>Deep metazoan phylogeny: When different genes tell different stories.</title>
        <authorList>
            <person name="Nosenko T."/>
            <person name="Schreiber F."/>
            <person name="Adamska M."/>
            <person name="Adamski M."/>
            <person name="Eitel M."/>
            <person name="Hammel J."/>
            <person name="Maldonado M."/>
            <person name="Muller W.E."/>
            <person name="Nickel M."/>
            <person name="Schierwater B."/>
            <person name="Vacelet J."/>
            <person name="Wiens M."/>
            <person name="Worheide G."/>
        </authorList>
    </citation>
    <scope>NUCLEOTIDE SEQUENCE</scope>
</reference>
<dbReference type="InterPro" id="IPR004038">
    <property type="entry name" value="Ribosomal_eL8/eL30/eS12/Gad45"/>
</dbReference>
<organism evidence="7">
    <name type="scientific">Placozoa sp. H4</name>
    <dbReference type="NCBI Taxonomy" id="1034858"/>
    <lineage>
        <taxon>Eukaryota</taxon>
        <taxon>Metazoa</taxon>
        <taxon>Placozoa</taxon>
    </lineage>
</organism>
<keyword evidence="3 4" id="KW-0687">Ribonucleoprotein</keyword>
<comment type="similarity">
    <text evidence="1 4">Belongs to the eukaryotic ribosomal protein eS12 family.</text>
</comment>
<dbReference type="GO" id="GO:0005840">
    <property type="term" value="C:ribosome"/>
    <property type="evidence" value="ECO:0007669"/>
    <property type="project" value="UniProtKB-KW"/>
</dbReference>
<evidence type="ECO:0000256" key="5">
    <source>
        <dbReference type="SAM" id="MobiDB-lite"/>
    </source>
</evidence>
<evidence type="ECO:0000313" key="7">
    <source>
        <dbReference type="EMBL" id="AGH70196.1"/>
    </source>
</evidence>
<dbReference type="FunFam" id="3.30.1330.30:FF:000019">
    <property type="entry name" value="40S ribosomal protein S12"/>
    <property type="match status" value="1"/>
</dbReference>
<dbReference type="SUPFAM" id="SSF55315">
    <property type="entry name" value="L30e-like"/>
    <property type="match status" value="1"/>
</dbReference>
<dbReference type="AlphaFoldDB" id="M4TPG4"/>
<sequence>MSDAEGDDQTQAQAGERPGDVQSALKEVLKSALITNNLARGIRETCKALDRREADLCVLAENCDEQQYVKLVEALSAEHKIPLMKVSDNRELGEWCGLCKIDREGKARKVVKCSSVAVKDIAKDSAAWDVLQEYFKEQSSD</sequence>
<dbReference type="GO" id="GO:1990904">
    <property type="term" value="C:ribonucleoprotein complex"/>
    <property type="evidence" value="ECO:0007669"/>
    <property type="project" value="UniProtKB-KW"/>
</dbReference>
<dbReference type="GO" id="GO:0003735">
    <property type="term" value="F:structural constituent of ribosome"/>
    <property type="evidence" value="ECO:0007669"/>
    <property type="project" value="InterPro"/>
</dbReference>
<dbReference type="InterPro" id="IPR000530">
    <property type="entry name" value="Ribosomal_eS12"/>
</dbReference>
<feature type="domain" description="Ribosomal protein eL8/eL30/eS12/Gadd45" evidence="6">
    <location>
        <begin position="24"/>
        <end position="117"/>
    </location>
</feature>
<dbReference type="PRINTS" id="PR00972">
    <property type="entry name" value="RIBSOMALS12E"/>
</dbReference>